<dbReference type="EMBL" id="OQ829281">
    <property type="protein sequence ID" value="WHS68311.1"/>
    <property type="molecule type" value="Genomic_DNA"/>
</dbReference>
<evidence type="ECO:0000313" key="1">
    <source>
        <dbReference type="EMBL" id="WHS68311.1"/>
    </source>
</evidence>
<organism evidence="1 2">
    <name type="scientific">phage PKM.Lu.22.1</name>
    <dbReference type="NCBI Taxonomy" id="3049197"/>
    <lineage>
        <taxon>Viruses</taxon>
        <taxon>Duplodnaviria</taxon>
        <taxon>Heunggongvirae</taxon>
        <taxon>Uroviricota</taxon>
        <taxon>Caudoviricetes</taxon>
        <taxon>Grimontviridae</taxon>
    </lineage>
</organism>
<evidence type="ECO:0000313" key="2">
    <source>
        <dbReference type="Proteomes" id="UP001223176"/>
    </source>
</evidence>
<proteinExistence type="predicted"/>
<dbReference type="Proteomes" id="UP001223176">
    <property type="component" value="Segment"/>
</dbReference>
<protein>
    <submittedName>
        <fullName evidence="1">Uncharacterized protein</fullName>
    </submittedName>
</protein>
<accession>A0AAF0R9I1</accession>
<keyword evidence="2" id="KW-1185">Reference proteome</keyword>
<name>A0AAF0R9I1_9CAUD</name>
<reference evidence="1" key="1">
    <citation type="submission" date="2023-04" db="EMBL/GenBank/DDBJ databases">
        <title>Isolation and Characterization of Novel Plasmid-specific Phages Infecting Bacteria Carrying Diverse Conjugative Plasmids.</title>
        <authorList>
            <person name="Parra B."/>
            <person name="Cockx B."/>
            <person name="Lutz V.T."/>
            <person name="Bronsted L."/>
            <person name="Smets B.F."/>
            <person name="Dechesne A."/>
        </authorList>
    </citation>
    <scope>NUCLEOTIDE SEQUENCE</scope>
</reference>
<sequence length="75" mass="8725">MIYSGDKWVVKTTYNYSGGTESYTTVSCKTRKNARAVKKNIEKYSTVDCRVELFRVKELEPFTNDVGMLVYKKVR</sequence>